<dbReference type="EMBL" id="FQVE01000002">
    <property type="protein sequence ID" value="SHF17521.1"/>
    <property type="molecule type" value="Genomic_DNA"/>
</dbReference>
<proteinExistence type="predicted"/>
<dbReference type="Proteomes" id="UP000184108">
    <property type="component" value="Unassembled WGS sequence"/>
</dbReference>
<name>A0A1M4ZHP4_9FLAO</name>
<organism evidence="1 2">
    <name type="scientific">Chryseobacterium vrystaatense</name>
    <dbReference type="NCBI Taxonomy" id="307480"/>
    <lineage>
        <taxon>Bacteria</taxon>
        <taxon>Pseudomonadati</taxon>
        <taxon>Bacteroidota</taxon>
        <taxon>Flavobacteriia</taxon>
        <taxon>Flavobacteriales</taxon>
        <taxon>Weeksellaceae</taxon>
        <taxon>Chryseobacterium group</taxon>
        <taxon>Chryseobacterium</taxon>
    </lineage>
</organism>
<dbReference type="AlphaFoldDB" id="A0A1M4ZHP4"/>
<gene>
    <name evidence="1" type="ORF">SAMN02787073_1600</name>
</gene>
<evidence type="ECO:0000313" key="2">
    <source>
        <dbReference type="Proteomes" id="UP000184108"/>
    </source>
</evidence>
<protein>
    <submittedName>
        <fullName evidence="1">Uncharacterized protein</fullName>
    </submittedName>
</protein>
<reference evidence="2" key="1">
    <citation type="submission" date="2016-11" db="EMBL/GenBank/DDBJ databases">
        <authorList>
            <person name="Varghese N."/>
            <person name="Submissions S."/>
        </authorList>
    </citation>
    <scope>NUCLEOTIDE SEQUENCE [LARGE SCALE GENOMIC DNA]</scope>
    <source>
        <strain evidence="2">YR203</strain>
    </source>
</reference>
<evidence type="ECO:0000313" key="1">
    <source>
        <dbReference type="EMBL" id="SHF17521.1"/>
    </source>
</evidence>
<accession>A0A1M4ZHP4</accession>
<dbReference type="RefSeq" id="WP_073172477.1">
    <property type="nucleotide sequence ID" value="NZ_FQVE01000002.1"/>
</dbReference>
<sequence length="157" mass="18289">MILQPMTDFVLEQNKKYKNLTRCIRIKESELYVNYANFLKQPLMLGQFVPVDEEGNVLTQPHLGMFHDNRAPLQDLNFAKIEYEKAKEKVLFEGFDLIKSDIETLNHTTFIENVNGEQVGYNKSWENEWNLYGIVIEDLVGFNIELTESALKQIGIE</sequence>